<dbReference type="EMBL" id="JAHQCR010000006">
    <property type="protein sequence ID" value="MBU9719911.1"/>
    <property type="molecule type" value="Genomic_DNA"/>
</dbReference>
<sequence length="60" mass="7037">MSTKEEVIKFIKDLPENVTLEDIIKELYVRKKIEKGIQELNNGKVVSHNEVKEKLGKWLN</sequence>
<dbReference type="Proteomes" id="UP000790580">
    <property type="component" value="Unassembled WGS sequence"/>
</dbReference>
<dbReference type="RefSeq" id="WP_088074265.1">
    <property type="nucleotide sequence ID" value="NZ_JAHQCR010000006.1"/>
</dbReference>
<evidence type="ECO:0000313" key="1">
    <source>
        <dbReference type="EMBL" id="MBU9719911.1"/>
    </source>
</evidence>
<comment type="caution">
    <text evidence="1">The sequence shown here is derived from an EMBL/GenBank/DDBJ whole genome shotgun (WGS) entry which is preliminary data.</text>
</comment>
<reference evidence="1 2" key="1">
    <citation type="submission" date="2021-06" db="EMBL/GenBank/DDBJ databases">
        <title>Bacillus sp. RD4P76, an endophyte from a halophyte.</title>
        <authorList>
            <person name="Sun J.-Q."/>
        </authorList>
    </citation>
    <scope>NUCLEOTIDE SEQUENCE [LARGE SCALE GENOMIC DNA]</scope>
    <source>
        <strain evidence="1 2">JCM 17098</strain>
    </source>
</reference>
<organism evidence="1 2">
    <name type="scientific">Evansella alkalicola</name>
    <dbReference type="NCBI Taxonomy" id="745819"/>
    <lineage>
        <taxon>Bacteria</taxon>
        <taxon>Bacillati</taxon>
        <taxon>Bacillota</taxon>
        <taxon>Bacilli</taxon>
        <taxon>Bacillales</taxon>
        <taxon>Bacillaceae</taxon>
        <taxon>Evansella</taxon>
    </lineage>
</organism>
<protein>
    <submittedName>
        <fullName evidence="1">Uncharacterized protein</fullName>
    </submittedName>
</protein>
<accession>A0ABS6JP90</accession>
<proteinExistence type="predicted"/>
<name>A0ABS6JP90_9BACI</name>
<keyword evidence="2" id="KW-1185">Reference proteome</keyword>
<evidence type="ECO:0000313" key="2">
    <source>
        <dbReference type="Proteomes" id="UP000790580"/>
    </source>
</evidence>
<gene>
    <name evidence="1" type="ORF">KS407_00475</name>
</gene>